<reference evidence="2 3" key="1">
    <citation type="submission" date="2015-08" db="EMBL/GenBank/DDBJ databases">
        <authorList>
            <person name="Babu N.S."/>
            <person name="Beckwith C.J."/>
            <person name="Beseler K.G."/>
            <person name="Brison A."/>
            <person name="Carone J.V."/>
            <person name="Caskin T.P."/>
            <person name="Diamond M."/>
            <person name="Durham M.E."/>
            <person name="Foxe J.M."/>
            <person name="Go M."/>
            <person name="Henderson B.A."/>
            <person name="Jones I.B."/>
            <person name="McGettigan J.A."/>
            <person name="Micheletti S.J."/>
            <person name="Nasrallah M.E."/>
            <person name="Ortiz D."/>
            <person name="Piller C.R."/>
            <person name="Privatt S.R."/>
            <person name="Schneider S.L."/>
            <person name="Sharp S."/>
            <person name="Smith T.C."/>
            <person name="Stanton J.D."/>
            <person name="Ullery H.E."/>
            <person name="Wilson R.J."/>
            <person name="Serrano M.G."/>
            <person name="Buck G."/>
            <person name="Lee V."/>
            <person name="Wang Y."/>
            <person name="Carvalho R."/>
            <person name="Voegtly L."/>
            <person name="Shi R."/>
            <person name="Duckworth R."/>
            <person name="Johnson A."/>
            <person name="Loviza R."/>
            <person name="Walstead R."/>
            <person name="Shah Z."/>
            <person name="Kiflezghi M."/>
            <person name="Wade K."/>
            <person name="Ball S.L."/>
            <person name="Bradley K.W."/>
            <person name="Asai D.J."/>
            <person name="Bowman C.A."/>
            <person name="Russell D.A."/>
            <person name="Pope W.H."/>
            <person name="Jacobs-Sera D."/>
            <person name="Hendrix R.W."/>
            <person name="Hatfull G.F."/>
        </authorList>
    </citation>
    <scope>NUCLEOTIDE SEQUENCE [LARGE SCALE GENOMIC DNA]</scope>
    <source>
        <strain evidence="2 3">DSM 27648</strain>
    </source>
</reference>
<proteinExistence type="predicted"/>
<accession>A0A0K1QAK9</accession>
<protein>
    <submittedName>
        <fullName evidence="2">Uncharacterized protein</fullName>
    </submittedName>
</protein>
<keyword evidence="3" id="KW-1185">Reference proteome</keyword>
<gene>
    <name evidence="2" type="ORF">AKJ09_09426</name>
</gene>
<evidence type="ECO:0000256" key="1">
    <source>
        <dbReference type="SAM" id="Phobius"/>
    </source>
</evidence>
<feature type="transmembrane region" description="Helical" evidence="1">
    <location>
        <begin position="58"/>
        <end position="77"/>
    </location>
</feature>
<dbReference type="KEGG" id="llu:AKJ09_09426"/>
<keyword evidence="1" id="KW-1133">Transmembrane helix</keyword>
<organism evidence="2 3">
    <name type="scientific">Labilithrix luteola</name>
    <dbReference type="NCBI Taxonomy" id="1391654"/>
    <lineage>
        <taxon>Bacteria</taxon>
        <taxon>Pseudomonadati</taxon>
        <taxon>Myxococcota</taxon>
        <taxon>Polyangia</taxon>
        <taxon>Polyangiales</taxon>
        <taxon>Labilitrichaceae</taxon>
        <taxon>Labilithrix</taxon>
    </lineage>
</organism>
<dbReference type="EMBL" id="CP012333">
    <property type="protein sequence ID" value="AKV02763.1"/>
    <property type="molecule type" value="Genomic_DNA"/>
</dbReference>
<evidence type="ECO:0000313" key="2">
    <source>
        <dbReference type="EMBL" id="AKV02763.1"/>
    </source>
</evidence>
<feature type="transmembrane region" description="Helical" evidence="1">
    <location>
        <begin position="89"/>
        <end position="107"/>
    </location>
</feature>
<sequence>MVPFLAAGTYVRRVDFDKLPRTTRERLIDVFRLPADAVGHEGAPLFVRPYARAWQGPVASCVILGGVCLAFGARGFGDVGRHAQSSLHVVLYAAVLGIVAFVVRRLVLAPRRVSMLPFAPGTYAFASDVIVAESRELRVYPLSECKHTEVDDSVTFVFPDRRFRFEVGDRELARQRSLALTRVRESLGVSRAAGDAKALLKIDPLFFARVRDFEAIDEDGPRVGPVHANPTRAAALVLIAAVAGLPLWWIRNRASDEVAFWRASRDGHRSALETYAASGGRHTQTVRDVLLPGAELEEAKRQGTVVAAEAFMATHPGVLDAEAKALLMERLHEEFERRNTVPSLREFAEKWPAAADASRVASKIRDLREAALAAFHARANTSDSNVVPIAEALVRAVDRAPAGAVLVRFRRSPLPSLASADKLLATGLLEETGPARGGGAEVSKHFDEAQSTPRERAAVRALASGFGRVFGADMIPVVFGAPFEAKELASPAVPTMFVAYDIGWSGATYVGRDSGRRFVGVVVKFDVTLKVPGDPRAVHFTLRVEPPEAFSVDYASWDPSLRAAASASSERPEDARVYDVMALRAFDQLSAKLESMLVLAPNGEGSPGSARR</sequence>
<dbReference type="STRING" id="1391654.AKJ09_09426"/>
<name>A0A0K1QAK9_9BACT</name>
<dbReference type="Proteomes" id="UP000064967">
    <property type="component" value="Chromosome"/>
</dbReference>
<keyword evidence="1" id="KW-0472">Membrane</keyword>
<evidence type="ECO:0000313" key="3">
    <source>
        <dbReference type="Proteomes" id="UP000064967"/>
    </source>
</evidence>
<keyword evidence="1" id="KW-0812">Transmembrane</keyword>
<dbReference type="AlphaFoldDB" id="A0A0K1QAK9"/>